<evidence type="ECO:0000256" key="2">
    <source>
        <dbReference type="SAM" id="SignalP"/>
    </source>
</evidence>
<dbReference type="Proteomes" id="UP000775547">
    <property type="component" value="Unassembled WGS sequence"/>
</dbReference>
<name>A0A9P7GHX1_9AGAR</name>
<dbReference type="AlphaFoldDB" id="A0A9P7GHX1"/>
<reference evidence="3" key="2">
    <citation type="submission" date="2021-10" db="EMBL/GenBank/DDBJ databases">
        <title>Phylogenomics reveals ancestral predisposition of the termite-cultivated fungus Termitomyces towards a domesticated lifestyle.</title>
        <authorList>
            <person name="Auxier B."/>
            <person name="Grum-Grzhimaylo A."/>
            <person name="Cardenas M.E."/>
            <person name="Lodge J.D."/>
            <person name="Laessoe T."/>
            <person name="Pedersen O."/>
            <person name="Smith M.E."/>
            <person name="Kuyper T.W."/>
            <person name="Franco-Molano E.A."/>
            <person name="Baroni T.J."/>
            <person name="Aanen D.K."/>
        </authorList>
    </citation>
    <scope>NUCLEOTIDE SEQUENCE</scope>
    <source>
        <strain evidence="3">AP01</strain>
        <tissue evidence="3">Mycelium</tissue>
    </source>
</reference>
<keyword evidence="2" id="KW-0732">Signal</keyword>
<protein>
    <submittedName>
        <fullName evidence="3">Uncharacterized protein</fullName>
    </submittedName>
</protein>
<feature type="signal peptide" evidence="2">
    <location>
        <begin position="1"/>
        <end position="24"/>
    </location>
</feature>
<proteinExistence type="predicted"/>
<evidence type="ECO:0000313" key="3">
    <source>
        <dbReference type="EMBL" id="KAG5648888.1"/>
    </source>
</evidence>
<evidence type="ECO:0000256" key="1">
    <source>
        <dbReference type="SAM" id="MobiDB-lite"/>
    </source>
</evidence>
<sequence>MQSISARVLLSMLLALPQISPVSLSPDLKFHGDLLQLVQSMNTELGSGTTSVMSKSLGLVVRATLLEDSDDTFRDLEILLHPRVPPLVRSLPHVESLSLFRAEEPQDEADAREEVGLQCAFPDRPTSTYETKDVLMHNDSGSAPKSNGSNPVTVNAPPPAPTHIPTVPLQQASVPAVARVHVELPRPNPPLLASAPVQTVIPPQPAGVPVPEEDDEEMPTIDMDSDSDEE</sequence>
<dbReference type="OrthoDB" id="20900at2759"/>
<comment type="caution">
    <text evidence="3">The sequence shown here is derived from an EMBL/GenBank/DDBJ whole genome shotgun (WGS) entry which is preliminary data.</text>
</comment>
<organism evidence="3 4">
    <name type="scientific">Asterophora parasitica</name>
    <dbReference type="NCBI Taxonomy" id="117018"/>
    <lineage>
        <taxon>Eukaryota</taxon>
        <taxon>Fungi</taxon>
        <taxon>Dikarya</taxon>
        <taxon>Basidiomycota</taxon>
        <taxon>Agaricomycotina</taxon>
        <taxon>Agaricomycetes</taxon>
        <taxon>Agaricomycetidae</taxon>
        <taxon>Agaricales</taxon>
        <taxon>Tricholomatineae</taxon>
        <taxon>Lyophyllaceae</taxon>
        <taxon>Asterophora</taxon>
    </lineage>
</organism>
<evidence type="ECO:0000313" key="4">
    <source>
        <dbReference type="Proteomes" id="UP000775547"/>
    </source>
</evidence>
<feature type="region of interest" description="Disordered" evidence="1">
    <location>
        <begin position="191"/>
        <end position="230"/>
    </location>
</feature>
<dbReference type="EMBL" id="JABCKV010000001">
    <property type="protein sequence ID" value="KAG5648888.1"/>
    <property type="molecule type" value="Genomic_DNA"/>
</dbReference>
<accession>A0A9P7GHX1</accession>
<reference evidence="3" key="1">
    <citation type="submission" date="2020-07" db="EMBL/GenBank/DDBJ databases">
        <authorList>
            <person name="Nieuwenhuis M."/>
            <person name="Van De Peppel L.J.J."/>
        </authorList>
    </citation>
    <scope>NUCLEOTIDE SEQUENCE</scope>
    <source>
        <strain evidence="3">AP01</strain>
        <tissue evidence="3">Mycelium</tissue>
    </source>
</reference>
<gene>
    <name evidence="3" type="ORF">DXG03_000237</name>
</gene>
<feature type="compositionally biased region" description="Acidic residues" evidence="1">
    <location>
        <begin position="211"/>
        <end position="230"/>
    </location>
</feature>
<keyword evidence="4" id="KW-1185">Reference proteome</keyword>
<feature type="chain" id="PRO_5040428466" evidence="2">
    <location>
        <begin position="25"/>
        <end position="230"/>
    </location>
</feature>